<keyword evidence="1" id="KW-0472">Membrane</keyword>
<evidence type="ECO:0000256" key="1">
    <source>
        <dbReference type="SAM" id="Phobius"/>
    </source>
</evidence>
<organism evidence="2 3">
    <name type="scientific">Shewanella benthica</name>
    <dbReference type="NCBI Taxonomy" id="43661"/>
    <lineage>
        <taxon>Bacteria</taxon>
        <taxon>Pseudomonadati</taxon>
        <taxon>Pseudomonadota</taxon>
        <taxon>Gammaproteobacteria</taxon>
        <taxon>Alteromonadales</taxon>
        <taxon>Shewanellaceae</taxon>
        <taxon>Shewanella</taxon>
    </lineage>
</organism>
<keyword evidence="1" id="KW-1133">Transmembrane helix</keyword>
<feature type="transmembrane region" description="Helical" evidence="1">
    <location>
        <begin position="13"/>
        <end position="31"/>
    </location>
</feature>
<dbReference type="AlphaFoldDB" id="A0A330M0L3"/>
<reference evidence="3" key="1">
    <citation type="submission" date="2018-06" db="EMBL/GenBank/DDBJ databases">
        <authorList>
            <person name="Cea G.-C."/>
            <person name="William W."/>
        </authorList>
    </citation>
    <scope>NUCLEOTIDE SEQUENCE [LARGE SCALE GENOMIC DNA]</scope>
    <source>
        <strain evidence="3">DB21MT-2</strain>
    </source>
</reference>
<dbReference type="KEGG" id="sbk:SHEWBE_0964"/>
<proteinExistence type="predicted"/>
<dbReference type="Proteomes" id="UP000250123">
    <property type="component" value="Chromosome SHEWBE"/>
</dbReference>
<protein>
    <submittedName>
        <fullName evidence="2">Uncharacterized protein</fullName>
    </submittedName>
</protein>
<evidence type="ECO:0000313" key="3">
    <source>
        <dbReference type="Proteomes" id="UP000250123"/>
    </source>
</evidence>
<evidence type="ECO:0000313" key="2">
    <source>
        <dbReference type="EMBL" id="SQH74933.1"/>
    </source>
</evidence>
<name>A0A330M0L3_9GAMM</name>
<gene>
    <name evidence="2" type="ORF">SHEWBE_0964</name>
</gene>
<dbReference type="EMBL" id="LS483452">
    <property type="protein sequence ID" value="SQH74933.1"/>
    <property type="molecule type" value="Genomic_DNA"/>
</dbReference>
<sequence length="43" mass="5039">MVNAYRSSVMPKWLQLWGLFAIFFVLAWYGVTRRLKSAVDETS</sequence>
<accession>A0A330M0L3</accession>
<keyword evidence="1" id="KW-0812">Transmembrane</keyword>